<name>A0A6C0VMQ5_METMZ</name>
<reference evidence="2 3" key="1">
    <citation type="journal article" date="2020" name="Environ. Microbiol. Rep.">
        <title>Redox cycling of Fe(II) and Fe(III) in magnetite accelerates aceticlastic methanogenesis by Methanosarcina mazei.</title>
        <authorList>
            <person name="Wang H."/>
            <person name="Byrne J.M."/>
            <person name="Liu P."/>
            <person name="Liu J."/>
            <person name="Dong X."/>
            <person name="Lu Y."/>
        </authorList>
    </citation>
    <scope>NUCLEOTIDE SEQUENCE [LARGE SCALE GENOMIC DNA]</scope>
    <source>
        <strain evidence="3">zm-15</strain>
    </source>
</reference>
<feature type="transmembrane region" description="Helical" evidence="1">
    <location>
        <begin position="66"/>
        <end position="83"/>
    </location>
</feature>
<proteinExistence type="predicted"/>
<protein>
    <submittedName>
        <fullName evidence="2">Uncharacterized protein</fullName>
    </submittedName>
</protein>
<evidence type="ECO:0000313" key="3">
    <source>
        <dbReference type="Proteomes" id="UP000467371"/>
    </source>
</evidence>
<feature type="transmembrane region" description="Helical" evidence="1">
    <location>
        <begin position="6"/>
        <end position="33"/>
    </location>
</feature>
<evidence type="ECO:0000256" key="1">
    <source>
        <dbReference type="SAM" id="Phobius"/>
    </source>
</evidence>
<organism evidence="2 3">
    <name type="scientific">Methanosarcina mazei</name>
    <name type="common">Methanosarcina frisia</name>
    <dbReference type="NCBI Taxonomy" id="2209"/>
    <lineage>
        <taxon>Archaea</taxon>
        <taxon>Methanobacteriati</taxon>
        <taxon>Methanobacteriota</taxon>
        <taxon>Stenosarchaea group</taxon>
        <taxon>Methanomicrobia</taxon>
        <taxon>Methanosarcinales</taxon>
        <taxon>Methanosarcinaceae</taxon>
        <taxon>Methanosarcina</taxon>
    </lineage>
</organism>
<gene>
    <name evidence="2" type="ORF">FQU78_06380</name>
</gene>
<keyword evidence="1" id="KW-0472">Membrane</keyword>
<dbReference type="Proteomes" id="UP000467371">
    <property type="component" value="Chromosome"/>
</dbReference>
<evidence type="ECO:0000313" key="2">
    <source>
        <dbReference type="EMBL" id="QIB92759.1"/>
    </source>
</evidence>
<keyword evidence="1" id="KW-0812">Transmembrane</keyword>
<dbReference type="EMBL" id="CP042908">
    <property type="protein sequence ID" value="QIB92759.1"/>
    <property type="molecule type" value="Genomic_DNA"/>
</dbReference>
<keyword evidence="1" id="KW-1133">Transmembrane helix</keyword>
<sequence>MGILLAAIFFYTLYIGQLLWGIIIDILILRIYFLVQQERRYFTECDLNEDEAGTPHDPGTKRKVRLANILITLFVLGLVVYSYFTLQFIWGVVVGLMVLFYVHMLLFSGKNL</sequence>
<accession>A0A6C0VMQ5</accession>
<dbReference type="AlphaFoldDB" id="A0A6C0VMQ5"/>
<feature type="transmembrane region" description="Helical" evidence="1">
    <location>
        <begin position="89"/>
        <end position="107"/>
    </location>
</feature>